<organism evidence="1 2">
    <name type="scientific">Sorangium cellulosum</name>
    <name type="common">Polyangium cellulosum</name>
    <dbReference type="NCBI Taxonomy" id="56"/>
    <lineage>
        <taxon>Bacteria</taxon>
        <taxon>Pseudomonadati</taxon>
        <taxon>Myxococcota</taxon>
        <taxon>Polyangia</taxon>
        <taxon>Polyangiales</taxon>
        <taxon>Polyangiaceae</taxon>
        <taxon>Sorangium</taxon>
    </lineage>
</organism>
<proteinExistence type="predicted"/>
<reference evidence="1 2" key="1">
    <citation type="submission" date="2014-02" db="EMBL/GenBank/DDBJ databases">
        <title>The small core and large imbalanced accessory genome model reveals a collaborative survival strategy of Sorangium cellulosum strains in nature.</title>
        <authorList>
            <person name="Han K."/>
            <person name="Peng R."/>
            <person name="Blom J."/>
            <person name="Li Y.-Z."/>
        </authorList>
    </citation>
    <scope>NUCLEOTIDE SEQUENCE [LARGE SCALE GENOMIC DNA]</scope>
    <source>
        <strain evidence="1 2">So0011-07</strain>
    </source>
</reference>
<dbReference type="AlphaFoldDB" id="A0A150RRV5"/>
<gene>
    <name evidence="1" type="ORF">BE17_49735</name>
</gene>
<name>A0A150RRV5_SORCE</name>
<dbReference type="EMBL" id="JEMB01002203">
    <property type="protein sequence ID" value="KYF82806.1"/>
    <property type="molecule type" value="Genomic_DNA"/>
</dbReference>
<comment type="caution">
    <text evidence="1">The sequence shown here is derived from an EMBL/GenBank/DDBJ whole genome shotgun (WGS) entry which is preliminary data.</text>
</comment>
<protein>
    <submittedName>
        <fullName evidence="1">Uncharacterized protein</fullName>
    </submittedName>
</protein>
<accession>A0A150RRV5</accession>
<sequence>MKDDARARRLPRPAERPLDDGVRYGPETWRVIDHVAFCHWDRWLLRLALEEPRGLDAIAREFRARAASGGIRGDAAEAMLAQVVDLRGRLERLARTPEGVLDAEEQASEWLLKKAWKRVWHSGPSHRTDAMRNTPRRRLEARALRGHWPRFPVSPARFEPELRRLVGVDGYFDHRATDLLASFLESQIDVLEARAASELERLALHRAAMTAIIEMMEQVDDSYARMGEVFAASERAYLGLARDHAGLDGLLRDLLELAVWEDYGLLRGVDGFLGALQEEHANLAVRELASIIPELRRERLEYQLARALALRRAVLAPWG</sequence>
<evidence type="ECO:0000313" key="1">
    <source>
        <dbReference type="EMBL" id="KYF82806.1"/>
    </source>
</evidence>
<evidence type="ECO:0000313" key="2">
    <source>
        <dbReference type="Proteomes" id="UP000075635"/>
    </source>
</evidence>
<dbReference type="Proteomes" id="UP000075635">
    <property type="component" value="Unassembled WGS sequence"/>
</dbReference>